<gene>
    <name evidence="2" type="primary">OO_Ba0014A07.8</name>
</gene>
<dbReference type="EMBL" id="AP011469">
    <property type="protein sequence ID" value="BAX24999.1"/>
    <property type="molecule type" value="Genomic_DNA"/>
</dbReference>
<accession>A0A1V1H0W6</accession>
<proteinExistence type="predicted"/>
<reference evidence="2" key="1">
    <citation type="submission" date="2009-05" db="EMBL/GenBank/DDBJ databases">
        <title>Oryza sativa Japonica Group genomic DNA, chromosome 6, BAC clone:KMK0024M20, cultivar:Khau Mac Kho.</title>
        <authorList>
            <person name="Matsumoto T."/>
            <person name="Wu J."/>
            <person name="Kanamori H."/>
        </authorList>
    </citation>
    <scope>NUCLEOTIDE SEQUENCE</scope>
    <source>
        <strain evidence="2">IRGC 100896</strain>
    </source>
</reference>
<evidence type="ECO:0000256" key="1">
    <source>
        <dbReference type="SAM" id="MobiDB-lite"/>
    </source>
</evidence>
<name>A0A1V1H0W6_9ORYZ</name>
<dbReference type="AlphaFoldDB" id="A0A1V1H0W6"/>
<sequence>MGQRVAATVVISYGVASVDRWQLTTSQAATPGPQGEKQKCTAPPTVSDSTSSRHAGGLSPCLAESQPKTPLSPGLGASSNTRIFLPLRDIVLEEDWGESLGNDKPLLWLAIRSPFLSDQAWDPMSEEAERWSVSKDWLSSFSHLPNSPLFFPRARFSNY</sequence>
<evidence type="ECO:0000313" key="2">
    <source>
        <dbReference type="EMBL" id="BAX24999.1"/>
    </source>
</evidence>
<feature type="region of interest" description="Disordered" evidence="1">
    <location>
        <begin position="26"/>
        <end position="75"/>
    </location>
</feature>
<protein>
    <submittedName>
        <fullName evidence="2">Uncharacterized protein</fullName>
    </submittedName>
</protein>
<feature type="compositionally biased region" description="Polar residues" evidence="1">
    <location>
        <begin position="44"/>
        <end position="53"/>
    </location>
</feature>
<organism evidence="2">
    <name type="scientific">Oryza officinalis</name>
    <dbReference type="NCBI Taxonomy" id="4535"/>
    <lineage>
        <taxon>Eukaryota</taxon>
        <taxon>Viridiplantae</taxon>
        <taxon>Streptophyta</taxon>
        <taxon>Embryophyta</taxon>
        <taxon>Tracheophyta</taxon>
        <taxon>Spermatophyta</taxon>
        <taxon>Magnoliopsida</taxon>
        <taxon>Liliopsida</taxon>
        <taxon>Poales</taxon>
        <taxon>Poaceae</taxon>
        <taxon>BOP clade</taxon>
        <taxon>Oryzoideae</taxon>
        <taxon>Oryzeae</taxon>
        <taxon>Oryzinae</taxon>
        <taxon>Oryza</taxon>
    </lineage>
</organism>